<evidence type="ECO:0000256" key="1">
    <source>
        <dbReference type="SAM" id="Phobius"/>
    </source>
</evidence>
<evidence type="ECO:0008006" key="3">
    <source>
        <dbReference type="Google" id="ProtNLM"/>
    </source>
</evidence>
<evidence type="ECO:0000313" key="2">
    <source>
        <dbReference type="EMBL" id="CDS02751.1"/>
    </source>
</evidence>
<dbReference type="GO" id="GO:0033617">
    <property type="term" value="P:mitochondrial respiratory chain complex IV assembly"/>
    <property type="evidence" value="ECO:0007669"/>
    <property type="project" value="InterPro"/>
</dbReference>
<gene>
    <name evidence="2" type="ORF">LRAMOSA00155</name>
</gene>
<keyword evidence="1" id="KW-1133">Transmembrane helix</keyword>
<sequence>MLTSRIFTRARPFISRTWALQSRQLAHKTRVVERELPPAAPKSRKPWLIGGAIVGSAVWIVGLSTALNYQRLSSSVVTGTLFMVRYDPRVIELLGPQIDYADNWPWITGTVNHFKGKVAIAFDISSTNGERGRVRFSSLRRGQDWTTVEFTVMRESDGKTIDLGREFELTEKGAPSIS</sequence>
<name>A0A077W6N1_9FUNG</name>
<organism evidence="2">
    <name type="scientific">Lichtheimia ramosa</name>
    <dbReference type="NCBI Taxonomy" id="688394"/>
    <lineage>
        <taxon>Eukaryota</taxon>
        <taxon>Fungi</taxon>
        <taxon>Fungi incertae sedis</taxon>
        <taxon>Mucoromycota</taxon>
        <taxon>Mucoromycotina</taxon>
        <taxon>Mucoromycetes</taxon>
        <taxon>Mucorales</taxon>
        <taxon>Lichtheimiaceae</taxon>
        <taxon>Lichtheimia</taxon>
    </lineage>
</organism>
<reference evidence="2" key="1">
    <citation type="journal article" date="2014" name="Genome Announc.">
        <title>De novo whole-genome sequence and genome annotation of Lichtheimia ramosa.</title>
        <authorList>
            <person name="Linde J."/>
            <person name="Schwartze V."/>
            <person name="Binder U."/>
            <person name="Lass-Florl C."/>
            <person name="Voigt K."/>
            <person name="Horn F."/>
        </authorList>
    </citation>
    <scope>NUCLEOTIDE SEQUENCE</scope>
    <source>
        <strain evidence="2">JMRC FSU:6197</strain>
    </source>
</reference>
<accession>A0A077W6N1</accession>
<dbReference type="AlphaFoldDB" id="A0A077W6N1"/>
<dbReference type="InterPro" id="IPR014807">
    <property type="entry name" value="Coa1"/>
</dbReference>
<protein>
    <recommendedName>
        <fullName evidence="3">DUF1783-domain-containing protein</fullName>
    </recommendedName>
</protein>
<dbReference type="PANTHER" id="PTHR28523:SF1">
    <property type="entry name" value="CYTOCHROME C OXIDASE ASSEMBLY FACTOR 1"/>
    <property type="match status" value="1"/>
</dbReference>
<dbReference type="GO" id="GO:0005743">
    <property type="term" value="C:mitochondrial inner membrane"/>
    <property type="evidence" value="ECO:0007669"/>
    <property type="project" value="TreeGrafter"/>
</dbReference>
<dbReference type="Pfam" id="PF08695">
    <property type="entry name" value="Coa1"/>
    <property type="match status" value="1"/>
</dbReference>
<dbReference type="PANTHER" id="PTHR28523">
    <property type="entry name" value="CYTOCHROME C OXIDASE ASSEMBLY FACTOR 1"/>
    <property type="match status" value="1"/>
</dbReference>
<dbReference type="OrthoDB" id="2100652at2759"/>
<keyword evidence="1" id="KW-0812">Transmembrane</keyword>
<dbReference type="InterPro" id="IPR042432">
    <property type="entry name" value="Coa1_fungi"/>
</dbReference>
<proteinExistence type="predicted"/>
<feature type="transmembrane region" description="Helical" evidence="1">
    <location>
        <begin position="47"/>
        <end position="67"/>
    </location>
</feature>
<dbReference type="EMBL" id="LK023313">
    <property type="protein sequence ID" value="CDS02751.1"/>
    <property type="molecule type" value="Genomic_DNA"/>
</dbReference>
<keyword evidence="1" id="KW-0472">Membrane</keyword>